<accession>A0A1R4K7Q3</accession>
<gene>
    <name evidence="2" type="ORF">FM104_10905</name>
</gene>
<dbReference type="Proteomes" id="UP000196320">
    <property type="component" value="Unassembled WGS sequence"/>
</dbReference>
<organism evidence="2 3">
    <name type="scientific">Microbacterium esteraromaticum</name>
    <dbReference type="NCBI Taxonomy" id="57043"/>
    <lineage>
        <taxon>Bacteria</taxon>
        <taxon>Bacillati</taxon>
        <taxon>Actinomycetota</taxon>
        <taxon>Actinomycetes</taxon>
        <taxon>Micrococcales</taxon>
        <taxon>Microbacteriaceae</taxon>
        <taxon>Microbacterium</taxon>
    </lineage>
</organism>
<reference evidence="2 3" key="1">
    <citation type="submission" date="2017-02" db="EMBL/GenBank/DDBJ databases">
        <authorList>
            <person name="Peterson S.W."/>
        </authorList>
    </citation>
    <scope>NUCLEOTIDE SEQUENCE [LARGE SCALE GENOMIC DNA]</scope>
    <source>
        <strain evidence="2 3">B Mb 05.01</strain>
    </source>
</reference>
<evidence type="ECO:0000313" key="3">
    <source>
        <dbReference type="Proteomes" id="UP000196320"/>
    </source>
</evidence>
<keyword evidence="3" id="KW-1185">Reference proteome</keyword>
<dbReference type="SUPFAM" id="SSF63829">
    <property type="entry name" value="Calcium-dependent phosphotriesterase"/>
    <property type="match status" value="1"/>
</dbReference>
<feature type="chain" id="PRO_5012571378" description="ScyD/ScyE family protein" evidence="1">
    <location>
        <begin position="27"/>
        <end position="362"/>
    </location>
</feature>
<dbReference type="InterPro" id="IPR048031">
    <property type="entry name" value="ScyD/ScyE-like"/>
</dbReference>
<dbReference type="AlphaFoldDB" id="A0A1R4K7Q3"/>
<evidence type="ECO:0000256" key="1">
    <source>
        <dbReference type="SAM" id="SignalP"/>
    </source>
</evidence>
<protein>
    <recommendedName>
        <fullName evidence="4">ScyD/ScyE family protein</fullName>
    </recommendedName>
</protein>
<name>A0A1R4K7Q3_9MICO</name>
<evidence type="ECO:0008006" key="4">
    <source>
        <dbReference type="Google" id="ProtNLM"/>
    </source>
</evidence>
<dbReference type="OrthoDB" id="928769at2"/>
<sequence>MRTIRALIAAGAAAALVLTAPTLASAASDPPAPQEWSTQVAMPYSLTMDGHRVLVADGAAGVIGQLQPDGSIAPIIEGADGTTSVATRGKWMAYTTSLEQGEEQPPLQSGLNIRGPKGDTIYADTHAYEYANNPDGVNTYGFVDGCLADGGSNPGVLDSHAYTAVSYRGAWLVADAGANVVWHVTNDGDISVFSVLPVIPITVDAQVQAMMGLPDCALGSTFNAESVPTGLAVGPGNVVYVSTLPGFPGMVTGAGQLWRIDRGGEPTAIASGLAGPTSISMAGPDALYVAQLFGGGIAKVSTSGEHEGFIPLPNALAVSTSSNGTLWAATAAATDEGGNPTGPGTIVSISKGKVTINGHILP</sequence>
<keyword evidence="1" id="KW-0732">Signal</keyword>
<feature type="signal peptide" evidence="1">
    <location>
        <begin position="1"/>
        <end position="26"/>
    </location>
</feature>
<proteinExistence type="predicted"/>
<dbReference type="Gene3D" id="2.130.10.10">
    <property type="entry name" value="YVTN repeat-like/Quinoprotein amine dehydrogenase"/>
    <property type="match status" value="1"/>
</dbReference>
<dbReference type="EMBL" id="FUKO01000023">
    <property type="protein sequence ID" value="SJN40278.1"/>
    <property type="molecule type" value="Genomic_DNA"/>
</dbReference>
<evidence type="ECO:0000313" key="2">
    <source>
        <dbReference type="EMBL" id="SJN40278.1"/>
    </source>
</evidence>
<dbReference type="RefSeq" id="WP_087132253.1">
    <property type="nucleotide sequence ID" value="NZ_FUKO01000023.1"/>
</dbReference>
<dbReference type="InterPro" id="IPR015943">
    <property type="entry name" value="WD40/YVTN_repeat-like_dom_sf"/>
</dbReference>
<dbReference type="NCBIfam" id="NF033206">
    <property type="entry name" value="ScyE_fam"/>
    <property type="match status" value="1"/>
</dbReference>